<protein>
    <recommendedName>
        <fullName evidence="5">Response regulatory domain-containing protein</fullName>
    </recommendedName>
</protein>
<feature type="signal peptide" evidence="2">
    <location>
        <begin position="1"/>
        <end position="35"/>
    </location>
</feature>
<keyword evidence="2" id="KW-0732">Signal</keyword>
<comment type="caution">
    <text evidence="3">The sequence shown here is derived from an EMBL/GenBank/DDBJ whole genome shotgun (WGS) entry which is preliminary data.</text>
</comment>
<dbReference type="OrthoDB" id="230059at2"/>
<dbReference type="AlphaFoldDB" id="A0A5C5Z0K0"/>
<organism evidence="3 4">
    <name type="scientific">Novipirellula herctigrandis</name>
    <dbReference type="NCBI Taxonomy" id="2527986"/>
    <lineage>
        <taxon>Bacteria</taxon>
        <taxon>Pseudomonadati</taxon>
        <taxon>Planctomycetota</taxon>
        <taxon>Planctomycetia</taxon>
        <taxon>Pirellulales</taxon>
        <taxon>Pirellulaceae</taxon>
        <taxon>Novipirellula</taxon>
    </lineage>
</organism>
<dbReference type="InterPro" id="IPR011989">
    <property type="entry name" value="ARM-like"/>
</dbReference>
<accession>A0A5C5Z0K0</accession>
<name>A0A5C5Z0K0_9BACT</name>
<dbReference type="RefSeq" id="WP_146396226.1">
    <property type="nucleotide sequence ID" value="NZ_SJPJ01000001.1"/>
</dbReference>
<dbReference type="InterPro" id="IPR011006">
    <property type="entry name" value="CheY-like_superfamily"/>
</dbReference>
<dbReference type="Gene3D" id="3.40.50.2300">
    <property type="match status" value="1"/>
</dbReference>
<evidence type="ECO:0008006" key="5">
    <source>
        <dbReference type="Google" id="ProtNLM"/>
    </source>
</evidence>
<evidence type="ECO:0000256" key="2">
    <source>
        <dbReference type="SAM" id="SignalP"/>
    </source>
</evidence>
<dbReference type="SUPFAM" id="SSF52172">
    <property type="entry name" value="CheY-like"/>
    <property type="match status" value="1"/>
</dbReference>
<proteinExistence type="predicted"/>
<dbReference type="SUPFAM" id="SSF48371">
    <property type="entry name" value="ARM repeat"/>
    <property type="match status" value="1"/>
</dbReference>
<gene>
    <name evidence="3" type="ORF">CA13_23480</name>
</gene>
<evidence type="ECO:0000256" key="1">
    <source>
        <dbReference type="SAM" id="Coils"/>
    </source>
</evidence>
<evidence type="ECO:0000313" key="4">
    <source>
        <dbReference type="Proteomes" id="UP000315010"/>
    </source>
</evidence>
<keyword evidence="4" id="KW-1185">Reference proteome</keyword>
<feature type="coiled-coil region" evidence="1">
    <location>
        <begin position="151"/>
        <end position="178"/>
    </location>
</feature>
<feature type="chain" id="PRO_5022771307" description="Response regulatory domain-containing protein" evidence="2">
    <location>
        <begin position="36"/>
        <end position="647"/>
    </location>
</feature>
<dbReference type="Gene3D" id="1.25.10.10">
    <property type="entry name" value="Leucine-rich Repeat Variant"/>
    <property type="match status" value="1"/>
</dbReference>
<dbReference type="EMBL" id="SJPJ01000001">
    <property type="protein sequence ID" value="TWT80902.1"/>
    <property type="molecule type" value="Genomic_DNA"/>
</dbReference>
<reference evidence="3 4" key="1">
    <citation type="submission" date="2019-02" db="EMBL/GenBank/DDBJ databases">
        <title>Deep-cultivation of Planctomycetes and their phenomic and genomic characterization uncovers novel biology.</title>
        <authorList>
            <person name="Wiegand S."/>
            <person name="Jogler M."/>
            <person name="Boedeker C."/>
            <person name="Pinto D."/>
            <person name="Vollmers J."/>
            <person name="Rivas-Marin E."/>
            <person name="Kohn T."/>
            <person name="Peeters S.H."/>
            <person name="Heuer A."/>
            <person name="Rast P."/>
            <person name="Oberbeckmann S."/>
            <person name="Bunk B."/>
            <person name="Jeske O."/>
            <person name="Meyerdierks A."/>
            <person name="Storesund J.E."/>
            <person name="Kallscheuer N."/>
            <person name="Luecker S."/>
            <person name="Lage O.M."/>
            <person name="Pohl T."/>
            <person name="Merkel B.J."/>
            <person name="Hornburger P."/>
            <person name="Mueller R.-W."/>
            <person name="Bruemmer F."/>
            <person name="Labrenz M."/>
            <person name="Spormann A.M."/>
            <person name="Op Den Camp H."/>
            <person name="Overmann J."/>
            <person name="Amann R."/>
            <person name="Jetten M.S.M."/>
            <person name="Mascher T."/>
            <person name="Medema M.H."/>
            <person name="Devos D.P."/>
            <person name="Kaster A.-K."/>
            <person name="Ovreas L."/>
            <person name="Rohde M."/>
            <person name="Galperin M.Y."/>
            <person name="Jogler C."/>
        </authorList>
    </citation>
    <scope>NUCLEOTIDE SEQUENCE [LARGE SCALE GENOMIC DNA]</scope>
    <source>
        <strain evidence="3 4">CA13</strain>
    </source>
</reference>
<evidence type="ECO:0000313" key="3">
    <source>
        <dbReference type="EMBL" id="TWT80902.1"/>
    </source>
</evidence>
<dbReference type="InterPro" id="IPR016024">
    <property type="entry name" value="ARM-type_fold"/>
</dbReference>
<keyword evidence="1" id="KW-0175">Coiled coil</keyword>
<dbReference type="Proteomes" id="UP000315010">
    <property type="component" value="Unassembled WGS sequence"/>
</dbReference>
<sequence length="647" mass="69868" precursor="true">MLLFIWRSVSRPVLGARLTCGLLLVAASSPAISFAQDDLFGPPLSGGIFDAPIDGQEETAGAIVGNTDEDAEQEPDPLTEQLRVKARYGGIKRAEAISSLARIGRWSDVNRVLSQVNSEDADADLLAAMSQKIEPALKLRIDRRPEIDDTAREALNKLRKAEADFAHSEQRLENAVANLGATSVDERIGAIRALLSGGNVAIKNLVNAAVKTEPPAPRDDILRTLLRLGDGGTKALRQLALYGEPSVRLGALKSLVRIDKNEAVDELVTAVNASDSTDDELAFASSVLAQVPSGAPNRSNSIAYLGERLQGKLSDAKLVDNDQATIALWYINKNRDGIEFQSSSSMMAAYRDTSDAASRLRRIDGLPPGIANEVIVAEMGYRVILDPDWGDEGQLKAIRGALASALAQTSLIDAVSHAMELDAEPAAIGLLRLIGATDDPLLHSRLLTSASPDPSPLVMAAISASPRVRYEAATAISGFEFSMDYPGSSLVQQTLSEMASLSDLPTAVLVETRADVLLIQEKILHDHGYAIRVASNTADAERAVNLGGDLRMLISKVQLADTTAVELVDRIRRLSRGEQLPIVFYGTVPEHLDTPRWDAPVLFMDHAPGSPAAHFELLHDMERRSRLPEMTQLDRELYRQIGTKAIQ</sequence>